<evidence type="ECO:0000256" key="1">
    <source>
        <dbReference type="SAM" id="MobiDB-lite"/>
    </source>
</evidence>
<organism evidence="2 3">
    <name type="scientific">Tachysurus vachellii</name>
    <name type="common">Darkbarbel catfish</name>
    <name type="synonym">Pelteobagrus vachellii</name>
    <dbReference type="NCBI Taxonomy" id="175792"/>
    <lineage>
        <taxon>Eukaryota</taxon>
        <taxon>Metazoa</taxon>
        <taxon>Chordata</taxon>
        <taxon>Craniata</taxon>
        <taxon>Vertebrata</taxon>
        <taxon>Euteleostomi</taxon>
        <taxon>Actinopterygii</taxon>
        <taxon>Neopterygii</taxon>
        <taxon>Teleostei</taxon>
        <taxon>Ostariophysi</taxon>
        <taxon>Siluriformes</taxon>
        <taxon>Bagridae</taxon>
        <taxon>Tachysurus</taxon>
    </lineage>
</organism>
<evidence type="ECO:0000313" key="3">
    <source>
        <dbReference type="Proteomes" id="UP001187315"/>
    </source>
</evidence>
<sequence length="61" mass="6883">MEREVQEEMSQEKDREITEEGATGADIEYQIQGTSEQDINQSFALFGPSAPAPLQVCARHW</sequence>
<feature type="region of interest" description="Disordered" evidence="1">
    <location>
        <begin position="1"/>
        <end position="25"/>
    </location>
</feature>
<name>A0AA88T1N2_TACVA</name>
<evidence type="ECO:0000313" key="2">
    <source>
        <dbReference type="EMBL" id="KAK2860220.1"/>
    </source>
</evidence>
<dbReference type="EMBL" id="JAVHJS010000004">
    <property type="protein sequence ID" value="KAK2860220.1"/>
    <property type="molecule type" value="Genomic_DNA"/>
</dbReference>
<feature type="compositionally biased region" description="Basic and acidic residues" evidence="1">
    <location>
        <begin position="1"/>
        <end position="18"/>
    </location>
</feature>
<proteinExistence type="predicted"/>
<dbReference type="Proteomes" id="UP001187315">
    <property type="component" value="Unassembled WGS sequence"/>
</dbReference>
<gene>
    <name evidence="2" type="ORF">Q7C36_004386</name>
</gene>
<keyword evidence="3" id="KW-1185">Reference proteome</keyword>
<reference evidence="2" key="1">
    <citation type="submission" date="2023-08" db="EMBL/GenBank/DDBJ databases">
        <title>Pelteobagrus vachellii genome.</title>
        <authorList>
            <person name="Liu H."/>
        </authorList>
    </citation>
    <scope>NUCLEOTIDE SEQUENCE</scope>
    <source>
        <strain evidence="2">PRFRI_2022a</strain>
        <tissue evidence="2">Muscle</tissue>
    </source>
</reference>
<comment type="caution">
    <text evidence="2">The sequence shown here is derived from an EMBL/GenBank/DDBJ whole genome shotgun (WGS) entry which is preliminary data.</text>
</comment>
<dbReference type="AlphaFoldDB" id="A0AA88T1N2"/>
<protein>
    <submittedName>
        <fullName evidence="2">Uncharacterized protein</fullName>
    </submittedName>
</protein>
<accession>A0AA88T1N2</accession>